<dbReference type="SUPFAM" id="SSF53383">
    <property type="entry name" value="PLP-dependent transferases"/>
    <property type="match status" value="1"/>
</dbReference>
<dbReference type="InterPro" id="IPR001597">
    <property type="entry name" value="ArAA_b-elim_lyase/Thr_aldolase"/>
</dbReference>
<organism evidence="10 11">
    <name type="scientific">Sphingomonas carotinifaciens</name>
    <dbReference type="NCBI Taxonomy" id="1166323"/>
    <lineage>
        <taxon>Bacteria</taxon>
        <taxon>Pseudomonadati</taxon>
        <taxon>Pseudomonadota</taxon>
        <taxon>Alphaproteobacteria</taxon>
        <taxon>Sphingomonadales</taxon>
        <taxon>Sphingomonadaceae</taxon>
        <taxon>Sphingomonas</taxon>
    </lineage>
</organism>
<comment type="function">
    <text evidence="8">Catalyzes the cleavage of L-allo-threonine and L-threonine to glycine and acetaldehyde.</text>
</comment>
<comment type="subunit">
    <text evidence="3">Homotetramer.</text>
</comment>
<dbReference type="EMBL" id="WSUT01000005">
    <property type="protein sequence ID" value="MWC44985.1"/>
    <property type="molecule type" value="Genomic_DNA"/>
</dbReference>
<dbReference type="InterPro" id="IPR015422">
    <property type="entry name" value="PyrdxlP-dep_Trfase_small"/>
</dbReference>
<evidence type="ECO:0000256" key="5">
    <source>
        <dbReference type="ARBA" id="ARBA00023239"/>
    </source>
</evidence>
<dbReference type="CDD" id="cd06502">
    <property type="entry name" value="TA_like"/>
    <property type="match status" value="1"/>
</dbReference>
<comment type="similarity">
    <text evidence="2 8">Belongs to the threonine aldolase family.</text>
</comment>
<dbReference type="AlphaFoldDB" id="A0A6N8LVQ2"/>
<evidence type="ECO:0000256" key="3">
    <source>
        <dbReference type="ARBA" id="ARBA00011881"/>
    </source>
</evidence>
<dbReference type="FunFam" id="3.40.640.10:FF:000087">
    <property type="entry name" value="L-threonine aldolase"/>
    <property type="match status" value="1"/>
</dbReference>
<comment type="cofactor">
    <cofactor evidence="1 8">
        <name>pyridoxal 5'-phosphate</name>
        <dbReference type="ChEBI" id="CHEBI:597326"/>
    </cofactor>
</comment>
<dbReference type="GO" id="GO:0006567">
    <property type="term" value="P:L-threonine catabolic process"/>
    <property type="evidence" value="ECO:0007669"/>
    <property type="project" value="UniProtKB-UniRule"/>
</dbReference>
<evidence type="ECO:0000256" key="4">
    <source>
        <dbReference type="ARBA" id="ARBA00022898"/>
    </source>
</evidence>
<keyword evidence="5 8" id="KW-0456">Lyase</keyword>
<comment type="catalytic activity">
    <reaction evidence="6 8">
        <text>L-threonine = acetaldehyde + glycine</text>
        <dbReference type="Rhea" id="RHEA:19625"/>
        <dbReference type="ChEBI" id="CHEBI:15343"/>
        <dbReference type="ChEBI" id="CHEBI:57305"/>
        <dbReference type="ChEBI" id="CHEBI:57926"/>
        <dbReference type="EC" id="4.1.2.48"/>
    </reaction>
</comment>
<dbReference type="Proteomes" id="UP000436801">
    <property type="component" value="Unassembled WGS sequence"/>
</dbReference>
<dbReference type="InterPro" id="IPR026273">
    <property type="entry name" value="Low_specificity_L-TA_bact"/>
</dbReference>
<comment type="catalytic activity">
    <reaction evidence="7 8">
        <text>L-allo-threonine = acetaldehyde + glycine</text>
        <dbReference type="Rhea" id="RHEA:26209"/>
        <dbReference type="ChEBI" id="CHEBI:15343"/>
        <dbReference type="ChEBI" id="CHEBI:57305"/>
        <dbReference type="ChEBI" id="CHEBI:58585"/>
        <dbReference type="EC" id="4.1.2.48"/>
    </reaction>
</comment>
<evidence type="ECO:0000256" key="7">
    <source>
        <dbReference type="ARBA" id="ARBA00050939"/>
    </source>
</evidence>
<dbReference type="Gene3D" id="3.40.640.10">
    <property type="entry name" value="Type I PLP-dependent aspartate aminotransferase-like (Major domain)"/>
    <property type="match status" value="1"/>
</dbReference>
<reference evidence="10 11" key="1">
    <citation type="submission" date="2019-12" db="EMBL/GenBank/DDBJ databases">
        <authorList>
            <person name="Zheng J."/>
        </authorList>
    </citation>
    <scope>NUCLEOTIDE SEQUENCE [LARGE SCALE GENOMIC DNA]</scope>
    <source>
        <strain evidence="10 11">DSM 27347</strain>
    </source>
</reference>
<evidence type="ECO:0000256" key="2">
    <source>
        <dbReference type="ARBA" id="ARBA00006966"/>
    </source>
</evidence>
<sequence length="375" mass="40182">MWPTGKPRALPIASFRLCKTGTLRVPHTAQQFASDNYAGICPEAWDAMAQANRGHAPAYGDDPWTDAAADAFRRLFDTDCEVFFAFNGTAANSLALAALCQSYHSVICSSSAHVETDECGAPEFFSNGSKLLVAQTADGKLTPQAVRALATSRSDIHFPKTRAVTITQPTETGQVYTIAEIEALSATCRELGLRLHMDGARFANACATLGCSPAAMTWQAGVDVLCFGGTKNGMGVGEAILFFDRALAQDFDYRCKQAGQLASKMRFLAAPWVGLLDSGAWVRNAAHANACAQRVAQRVADLPGIGLMFPVEANAVFLQAPESVLAGLRERGWRFYTFIGGGARFMFAWDADPDRVEALIADIRAAALAEDLVPA</sequence>
<comment type="caution">
    <text evidence="10">The sequence shown here is derived from an EMBL/GenBank/DDBJ whole genome shotgun (WGS) entry which is preliminary data.</text>
</comment>
<evidence type="ECO:0000256" key="6">
    <source>
        <dbReference type="ARBA" id="ARBA00050410"/>
    </source>
</evidence>
<dbReference type="Gene3D" id="3.90.1150.10">
    <property type="entry name" value="Aspartate Aminotransferase, domain 1"/>
    <property type="match status" value="1"/>
</dbReference>
<accession>A0A6N8LVQ2</accession>
<evidence type="ECO:0000256" key="1">
    <source>
        <dbReference type="ARBA" id="ARBA00001933"/>
    </source>
</evidence>
<proteinExistence type="inferred from homology"/>
<dbReference type="PIRSF" id="PIRSF038940">
    <property type="entry name" value="Low_specificity_LTA"/>
    <property type="match status" value="1"/>
</dbReference>
<dbReference type="PANTHER" id="PTHR48097">
    <property type="entry name" value="L-THREONINE ALDOLASE-RELATED"/>
    <property type="match status" value="1"/>
</dbReference>
<dbReference type="OrthoDB" id="9774495at2"/>
<dbReference type="InterPro" id="IPR015421">
    <property type="entry name" value="PyrdxlP-dep_Trfase_major"/>
</dbReference>
<name>A0A6N8LVQ2_9SPHN</name>
<feature type="domain" description="Aromatic amino acid beta-eliminating lyase/threonine aldolase" evidence="9">
    <location>
        <begin position="31"/>
        <end position="319"/>
    </location>
</feature>
<keyword evidence="4 8" id="KW-0663">Pyridoxal phosphate</keyword>
<evidence type="ECO:0000259" key="9">
    <source>
        <dbReference type="Pfam" id="PF01212"/>
    </source>
</evidence>
<gene>
    <name evidence="10" type="ORF">GQR91_15285</name>
</gene>
<dbReference type="InterPro" id="IPR015424">
    <property type="entry name" value="PyrdxlP-dep_Trfase"/>
</dbReference>
<dbReference type="PANTHER" id="PTHR48097:SF5">
    <property type="entry name" value="LOW SPECIFICITY L-THREONINE ALDOLASE"/>
    <property type="match status" value="1"/>
</dbReference>
<dbReference type="Pfam" id="PF01212">
    <property type="entry name" value="Beta_elim_lyase"/>
    <property type="match status" value="1"/>
</dbReference>
<protein>
    <recommendedName>
        <fullName evidence="8">L-threonine aldolase</fullName>
        <ecNumber evidence="8">4.1.2.48</ecNumber>
    </recommendedName>
</protein>
<dbReference type="EC" id="4.1.2.48" evidence="8"/>
<dbReference type="GO" id="GO:0004793">
    <property type="term" value="F:threonine aldolase activity"/>
    <property type="evidence" value="ECO:0007669"/>
    <property type="project" value="UniProtKB-UniRule"/>
</dbReference>
<evidence type="ECO:0000313" key="11">
    <source>
        <dbReference type="Proteomes" id="UP000436801"/>
    </source>
</evidence>
<evidence type="ECO:0000313" key="10">
    <source>
        <dbReference type="EMBL" id="MWC44985.1"/>
    </source>
</evidence>
<evidence type="ECO:0000256" key="8">
    <source>
        <dbReference type="PIRNR" id="PIRNR038940"/>
    </source>
</evidence>